<keyword evidence="14" id="KW-0131">Cell cycle</keyword>
<dbReference type="Gene3D" id="3.90.1310.10">
    <property type="entry name" value="Penicillin-binding protein 2a (Domain 2)"/>
    <property type="match status" value="1"/>
</dbReference>
<feature type="chain" id="PRO_5045118797" description="Beta-lactamase" evidence="11">
    <location>
        <begin position="24"/>
        <end position="651"/>
    </location>
</feature>
<keyword evidence="7" id="KW-0472">Membrane</keyword>
<dbReference type="Gene3D" id="3.40.710.10">
    <property type="entry name" value="DD-peptidase/beta-lactamase superfamily"/>
    <property type="match status" value="1"/>
</dbReference>
<dbReference type="Pfam" id="PF03717">
    <property type="entry name" value="PBP_dimer"/>
    <property type="match status" value="1"/>
</dbReference>
<dbReference type="EMBL" id="BMXK01000006">
    <property type="protein sequence ID" value="GHD06171.1"/>
    <property type="molecule type" value="Genomic_DNA"/>
</dbReference>
<comment type="similarity">
    <text evidence="3 9">Belongs to the class-D beta-lactamase family.</text>
</comment>
<sequence>MRPPFRILVGLSVAGLAASSLTACGPATPEPDPAAEALASALESGDFSAVPLAETTAEEAGDVVVQAYSPMGEIPHAHTVTQVAVDEEEQDGVKTATATLHTVWDVDETENDFAYDTRAVWELDAEDERWELRFAPEILAPELGEGESLAAQTTSGERGEITGAGDEPLVTDRPVVRVGIDKTRAESSEWEASARELAGLVGIDADAYAARVEASGDKGWVQAIVLREDGREVTDEQIAAIPGAIAQPDEIPLAPTREFARPILGTVGAATAEIIEESEGRIEAGDQVGLSGLQAAYNADLAGTKGVTVTRNSAEGEPVAELYASEQTDGQDLELTLDADLQTHAEAALADVEPASALVAVRPSDGAVLAAASGPGSENYNTALLGRYAPGSTFKVVSALAMLRGGSTPETEVECTPTTEVDGKSFKNFDAYPASALGGIPLSEALAQSCNTVFVDAGNDVGAAPLAEAAAALGLTGEDTTGAGAFLGAVPDDSTGTELAANMIGQGVVQASPLGMATAAASVANGATVTPKLVLSPAQDATSEDSSAEASPSPDAPAEPASTLTAEEAESLRTMMTGVVDHGTLVDLKGLPGGAVIGKSGTAEYDDEENAHAWTIAIQGDLAVAVFVETGDGGSHTAAPLVADFLTAAAE</sequence>
<dbReference type="PANTHER" id="PTHR30627:SF24">
    <property type="entry name" value="PENICILLIN-BINDING PROTEIN 4B"/>
    <property type="match status" value="1"/>
</dbReference>
<evidence type="ECO:0000256" key="9">
    <source>
        <dbReference type="RuleBase" id="RU361140"/>
    </source>
</evidence>
<dbReference type="InterPro" id="IPR001460">
    <property type="entry name" value="PCN-bd_Tpept"/>
</dbReference>
<evidence type="ECO:0000259" key="13">
    <source>
        <dbReference type="Pfam" id="PF03717"/>
    </source>
</evidence>
<evidence type="ECO:0000256" key="5">
    <source>
        <dbReference type="ARBA" id="ARBA00022729"/>
    </source>
</evidence>
<evidence type="ECO:0000313" key="14">
    <source>
        <dbReference type="EMBL" id="GHD06171.1"/>
    </source>
</evidence>
<comment type="catalytic activity">
    <reaction evidence="9">
        <text>a beta-lactam + H2O = a substituted beta-amino acid</text>
        <dbReference type="Rhea" id="RHEA:20401"/>
        <dbReference type="ChEBI" id="CHEBI:15377"/>
        <dbReference type="ChEBI" id="CHEBI:35627"/>
        <dbReference type="ChEBI" id="CHEBI:140347"/>
        <dbReference type="EC" id="3.5.2.6"/>
    </reaction>
</comment>
<dbReference type="SUPFAM" id="SSF56601">
    <property type="entry name" value="beta-lactamase/transpeptidase-like"/>
    <property type="match status" value="1"/>
</dbReference>
<evidence type="ECO:0000256" key="1">
    <source>
        <dbReference type="ARBA" id="ARBA00004370"/>
    </source>
</evidence>
<dbReference type="Proteomes" id="UP000642819">
    <property type="component" value="Unassembled WGS sequence"/>
</dbReference>
<dbReference type="InterPro" id="IPR050515">
    <property type="entry name" value="Beta-lactam/transpept"/>
</dbReference>
<accession>A0ABQ3GHH5</accession>
<dbReference type="GO" id="GO:0051301">
    <property type="term" value="P:cell division"/>
    <property type="evidence" value="ECO:0007669"/>
    <property type="project" value="UniProtKB-KW"/>
</dbReference>
<dbReference type="InterPro" id="IPR012338">
    <property type="entry name" value="Beta-lactam/transpept-like"/>
</dbReference>
<comment type="subcellular location">
    <subcellularLocation>
        <location evidence="1">Membrane</location>
    </subcellularLocation>
</comment>
<evidence type="ECO:0000256" key="6">
    <source>
        <dbReference type="ARBA" id="ARBA00022801"/>
    </source>
</evidence>
<dbReference type="Pfam" id="PF00905">
    <property type="entry name" value="Transpeptidase"/>
    <property type="match status" value="1"/>
</dbReference>
<feature type="domain" description="Penicillin-binding protein dimerisation" evidence="13">
    <location>
        <begin position="154"/>
        <end position="321"/>
    </location>
</feature>
<evidence type="ECO:0000256" key="7">
    <source>
        <dbReference type="ARBA" id="ARBA00023136"/>
    </source>
</evidence>
<evidence type="ECO:0000256" key="10">
    <source>
        <dbReference type="SAM" id="MobiDB-lite"/>
    </source>
</evidence>
<evidence type="ECO:0000256" key="4">
    <source>
        <dbReference type="ARBA" id="ARBA00012865"/>
    </source>
</evidence>
<evidence type="ECO:0000313" key="15">
    <source>
        <dbReference type="Proteomes" id="UP000642819"/>
    </source>
</evidence>
<protein>
    <recommendedName>
        <fullName evidence="4 9">Beta-lactamase</fullName>
        <ecNumber evidence="4 9">3.5.2.6</ecNumber>
    </recommendedName>
</protein>
<keyword evidence="6 9" id="KW-0378">Hydrolase</keyword>
<feature type="compositionally biased region" description="Low complexity" evidence="10">
    <location>
        <begin position="548"/>
        <end position="563"/>
    </location>
</feature>
<feature type="region of interest" description="Disordered" evidence="10">
    <location>
        <begin position="537"/>
        <end position="564"/>
    </location>
</feature>
<dbReference type="InterPro" id="IPR036138">
    <property type="entry name" value="PBP_dimer_sf"/>
</dbReference>
<reference evidence="15" key="1">
    <citation type="journal article" date="2019" name="Int. J. Syst. Evol. Microbiol.">
        <title>The Global Catalogue of Microorganisms (GCM) 10K type strain sequencing project: providing services to taxonomists for standard genome sequencing and annotation.</title>
        <authorList>
            <consortium name="The Broad Institute Genomics Platform"/>
            <consortium name="The Broad Institute Genome Sequencing Center for Infectious Disease"/>
            <person name="Wu L."/>
            <person name="Ma J."/>
        </authorList>
    </citation>
    <scope>NUCLEOTIDE SEQUENCE [LARGE SCALE GENOMIC DNA]</scope>
    <source>
        <strain evidence="15">KCTC 19466</strain>
    </source>
</reference>
<keyword evidence="15" id="KW-1185">Reference proteome</keyword>
<feature type="region of interest" description="Disordered" evidence="10">
    <location>
        <begin position="144"/>
        <end position="168"/>
    </location>
</feature>
<dbReference type="InterPro" id="IPR002137">
    <property type="entry name" value="Beta-lactam_class-D_AS"/>
</dbReference>
<keyword evidence="8 9" id="KW-0046">Antibiotic resistance</keyword>
<dbReference type="PANTHER" id="PTHR30627">
    <property type="entry name" value="PEPTIDOGLYCAN D,D-TRANSPEPTIDASE"/>
    <property type="match status" value="1"/>
</dbReference>
<evidence type="ECO:0000256" key="11">
    <source>
        <dbReference type="SAM" id="SignalP"/>
    </source>
</evidence>
<evidence type="ECO:0000259" key="12">
    <source>
        <dbReference type="Pfam" id="PF00905"/>
    </source>
</evidence>
<feature type="signal peptide" evidence="11">
    <location>
        <begin position="1"/>
        <end position="23"/>
    </location>
</feature>
<evidence type="ECO:0000256" key="3">
    <source>
        <dbReference type="ARBA" id="ARBA00007898"/>
    </source>
</evidence>
<evidence type="ECO:0000256" key="2">
    <source>
        <dbReference type="ARBA" id="ARBA00007171"/>
    </source>
</evidence>
<dbReference type="PROSITE" id="PS51257">
    <property type="entry name" value="PROKAR_LIPOPROTEIN"/>
    <property type="match status" value="1"/>
</dbReference>
<feature type="domain" description="Penicillin-binding protein transpeptidase" evidence="12">
    <location>
        <begin position="358"/>
        <end position="646"/>
    </location>
</feature>
<comment type="caution">
    <text evidence="14">The sequence shown here is derived from an EMBL/GenBank/DDBJ whole genome shotgun (WGS) entry which is preliminary data.</text>
</comment>
<organism evidence="14 15">
    <name type="scientific">Zhihengliuella salsuginis</name>
    <dbReference type="NCBI Taxonomy" id="578222"/>
    <lineage>
        <taxon>Bacteria</taxon>
        <taxon>Bacillati</taxon>
        <taxon>Actinomycetota</taxon>
        <taxon>Actinomycetes</taxon>
        <taxon>Micrococcales</taxon>
        <taxon>Micrococcaceae</taxon>
        <taxon>Zhihengliuella</taxon>
    </lineage>
</organism>
<evidence type="ECO:0000256" key="8">
    <source>
        <dbReference type="ARBA" id="ARBA00023251"/>
    </source>
</evidence>
<comment type="similarity">
    <text evidence="2">Belongs to the transpeptidase family.</text>
</comment>
<keyword evidence="5 11" id="KW-0732">Signal</keyword>
<dbReference type="PROSITE" id="PS00337">
    <property type="entry name" value="BETA_LACTAMASE_D"/>
    <property type="match status" value="1"/>
</dbReference>
<dbReference type="SUPFAM" id="SSF56519">
    <property type="entry name" value="Penicillin binding protein dimerisation domain"/>
    <property type="match status" value="1"/>
</dbReference>
<proteinExistence type="inferred from homology"/>
<name>A0ABQ3GHH5_9MICC</name>
<dbReference type="EC" id="3.5.2.6" evidence="4 9"/>
<keyword evidence="14" id="KW-0132">Cell division</keyword>
<dbReference type="InterPro" id="IPR005311">
    <property type="entry name" value="PBP_dimer"/>
</dbReference>
<gene>
    <name evidence="14" type="ORF">GCM10008096_15820</name>
</gene>